<evidence type="ECO:0000313" key="3">
    <source>
        <dbReference type="Proteomes" id="UP000198538"/>
    </source>
</evidence>
<feature type="chain" id="PRO_5039663575" evidence="1">
    <location>
        <begin position="20"/>
        <end position="177"/>
    </location>
</feature>
<dbReference type="AlphaFoldDB" id="A0A1G5LBG6"/>
<dbReference type="STRING" id="582692.SAMN05720606_12341"/>
<feature type="signal peptide" evidence="1">
    <location>
        <begin position="1"/>
        <end position="19"/>
    </location>
</feature>
<keyword evidence="1" id="KW-0732">Signal</keyword>
<keyword evidence="3" id="KW-1185">Reference proteome</keyword>
<proteinExistence type="predicted"/>
<protein>
    <submittedName>
        <fullName evidence="2">Uncharacterized protein</fullName>
    </submittedName>
</protein>
<accession>A0A1G5LBG6</accession>
<name>A0A1G5LBG6_9BACL</name>
<dbReference type="EMBL" id="FMVM01000023">
    <property type="protein sequence ID" value="SCZ10212.1"/>
    <property type="molecule type" value="Genomic_DNA"/>
</dbReference>
<reference evidence="3" key="1">
    <citation type="submission" date="2016-10" db="EMBL/GenBank/DDBJ databases">
        <authorList>
            <person name="Varghese N."/>
            <person name="Submissions S."/>
        </authorList>
    </citation>
    <scope>NUCLEOTIDE SEQUENCE [LARGE SCALE GENOMIC DNA]</scope>
    <source>
        <strain evidence="3">BL9</strain>
    </source>
</reference>
<dbReference type="Proteomes" id="UP000198538">
    <property type="component" value="Unassembled WGS sequence"/>
</dbReference>
<gene>
    <name evidence="2" type="ORF">SAMN05720606_12341</name>
</gene>
<organism evidence="2 3">
    <name type="scientific">Paenibacillus polysaccharolyticus</name>
    <dbReference type="NCBI Taxonomy" id="582692"/>
    <lineage>
        <taxon>Bacteria</taxon>
        <taxon>Bacillati</taxon>
        <taxon>Bacillota</taxon>
        <taxon>Bacilli</taxon>
        <taxon>Bacillales</taxon>
        <taxon>Paenibacillaceae</taxon>
        <taxon>Paenibacillus</taxon>
    </lineage>
</organism>
<evidence type="ECO:0000256" key="1">
    <source>
        <dbReference type="SAM" id="SignalP"/>
    </source>
</evidence>
<sequence length="177" mass="20021">MKLLLVTMFSVISPFSVQPAATPAAHDMQWTVMEEQEPEMTLAMDRSETFEQFRTLNGVSLEDGKHELFAKLGQPDSIKEDPYMGCPEYHFRHVNVGICEDTDMIQFIRVDGSHNYLNLNGESVPMHKDAIHQILGEPYAVAEDGEVFLRGHYAIKVYMKSGSNQIDAVDFFDDTVS</sequence>
<evidence type="ECO:0000313" key="2">
    <source>
        <dbReference type="EMBL" id="SCZ10212.1"/>
    </source>
</evidence>